<feature type="compositionally biased region" description="Polar residues" evidence="1">
    <location>
        <begin position="138"/>
        <end position="149"/>
    </location>
</feature>
<evidence type="ECO:0000313" key="3">
    <source>
        <dbReference type="EMBL" id="KAK7505731.1"/>
    </source>
</evidence>
<proteinExistence type="predicted"/>
<keyword evidence="2" id="KW-0472">Membrane</keyword>
<feature type="compositionally biased region" description="Polar residues" evidence="1">
    <location>
        <begin position="34"/>
        <end position="50"/>
    </location>
</feature>
<gene>
    <name evidence="3" type="ORF">BaRGS_00003002</name>
</gene>
<feature type="compositionally biased region" description="Basic and acidic residues" evidence="1">
    <location>
        <begin position="87"/>
        <end position="99"/>
    </location>
</feature>
<evidence type="ECO:0000313" key="4">
    <source>
        <dbReference type="Proteomes" id="UP001519460"/>
    </source>
</evidence>
<keyword evidence="4" id="KW-1185">Reference proteome</keyword>
<evidence type="ECO:0000256" key="1">
    <source>
        <dbReference type="SAM" id="MobiDB-lite"/>
    </source>
</evidence>
<feature type="compositionally biased region" description="Polar residues" evidence="1">
    <location>
        <begin position="302"/>
        <end position="311"/>
    </location>
</feature>
<reference evidence="3 4" key="1">
    <citation type="journal article" date="2023" name="Sci. Data">
        <title>Genome assembly of the Korean intertidal mud-creeper Batillaria attramentaria.</title>
        <authorList>
            <person name="Patra A.K."/>
            <person name="Ho P.T."/>
            <person name="Jun S."/>
            <person name="Lee S.J."/>
            <person name="Kim Y."/>
            <person name="Won Y.J."/>
        </authorList>
    </citation>
    <scope>NUCLEOTIDE SEQUENCE [LARGE SCALE GENOMIC DNA]</scope>
    <source>
        <strain evidence="3">Wonlab-2016</strain>
    </source>
</reference>
<feature type="region of interest" description="Disordered" evidence="1">
    <location>
        <begin position="279"/>
        <end position="327"/>
    </location>
</feature>
<feature type="transmembrane region" description="Helical" evidence="2">
    <location>
        <begin position="510"/>
        <end position="537"/>
    </location>
</feature>
<feature type="compositionally biased region" description="Basic and acidic residues" evidence="1">
    <location>
        <begin position="163"/>
        <end position="178"/>
    </location>
</feature>
<dbReference type="EMBL" id="JACVVK020000009">
    <property type="protein sequence ID" value="KAK7505731.1"/>
    <property type="molecule type" value="Genomic_DNA"/>
</dbReference>
<sequence>MAARPPFAGSREDLDMSYSRDLDIPAARPHHASRTSLNTPFSISQQNLDKSYSRDLTVHGRNPNPTHASRTSLNTPFSTSQQNLDKSYSRDLTIHDRNPNPKHASRTSLNTPYSTSRQDLSASRDLDARARSTHHASRTSLNAPFSGSRQELDRSYEMMSGSEDFKKTSPQSRPERNGPEPPSGRRNYENGVRYTGRDNNGYVPYDPGSGKIRKSIENLNDPTETKRLKAYLNQPVDGPPPGKAMYPNMSKHPEENRNPGASEGTYTHSAAVTETKLLPVGELISPPQVQTKHLSRPPEQTYKYTSASGPTHGTAPPPEGPRTHPVRKETKCLPELPEGIQNNLADQGSVKQLPMGPVLYPNLSTENGANRIAEAHVNYPSLPVQHDTKLLPEGRSMGAALATSNGYPSTALPTAPTEEDDGAWRGNGHVTSERYQGRAHVNASLSGSGGVINLAMDDEITREADGITEERRFIASAAVVGGTVAHKQPTTSHTPARQWIKGDGDSAPNFDLWICLSVVGVICCGVVPGLIALCFFWQVHVHTLHDNACVASCRCWFETVCGYTLNYLVSTTTRH</sequence>
<feature type="compositionally biased region" description="Basic and acidic residues" evidence="1">
    <location>
        <begin position="10"/>
        <end position="23"/>
    </location>
</feature>
<feature type="region of interest" description="Disordered" evidence="1">
    <location>
        <begin position="222"/>
        <end position="265"/>
    </location>
</feature>
<keyword evidence="2" id="KW-1133">Transmembrane helix</keyword>
<comment type="caution">
    <text evidence="3">The sequence shown here is derived from an EMBL/GenBank/DDBJ whole genome shotgun (WGS) entry which is preliminary data.</text>
</comment>
<name>A0ABD0M2K2_9CAEN</name>
<feature type="compositionally biased region" description="Polar residues" evidence="1">
    <location>
        <begin position="106"/>
        <end position="121"/>
    </location>
</feature>
<feature type="compositionally biased region" description="Polar residues" evidence="1">
    <location>
        <begin position="63"/>
        <end position="86"/>
    </location>
</feature>
<evidence type="ECO:0000256" key="2">
    <source>
        <dbReference type="SAM" id="Phobius"/>
    </source>
</evidence>
<accession>A0ABD0M2K2</accession>
<feature type="region of interest" description="Disordered" evidence="1">
    <location>
        <begin position="1"/>
        <end position="209"/>
    </location>
</feature>
<protein>
    <submittedName>
        <fullName evidence="3">Uncharacterized protein</fullName>
    </submittedName>
</protein>
<keyword evidence="2" id="KW-0812">Transmembrane</keyword>
<dbReference type="Proteomes" id="UP001519460">
    <property type="component" value="Unassembled WGS sequence"/>
</dbReference>
<organism evidence="3 4">
    <name type="scientific">Batillaria attramentaria</name>
    <dbReference type="NCBI Taxonomy" id="370345"/>
    <lineage>
        <taxon>Eukaryota</taxon>
        <taxon>Metazoa</taxon>
        <taxon>Spiralia</taxon>
        <taxon>Lophotrochozoa</taxon>
        <taxon>Mollusca</taxon>
        <taxon>Gastropoda</taxon>
        <taxon>Caenogastropoda</taxon>
        <taxon>Sorbeoconcha</taxon>
        <taxon>Cerithioidea</taxon>
        <taxon>Batillariidae</taxon>
        <taxon>Batillaria</taxon>
    </lineage>
</organism>
<dbReference type="AlphaFoldDB" id="A0ABD0M2K2"/>